<feature type="region of interest" description="Disordered" evidence="4">
    <location>
        <begin position="341"/>
        <end position="387"/>
    </location>
</feature>
<evidence type="ECO:0000313" key="8">
    <source>
        <dbReference type="RefSeq" id="XP_032802837.1"/>
    </source>
</evidence>
<feature type="region of interest" description="Disordered" evidence="4">
    <location>
        <begin position="412"/>
        <end position="467"/>
    </location>
</feature>
<dbReference type="GeneID" id="116939057"/>
<name>A0AAJ7WMF0_PETMA</name>
<feature type="compositionally biased region" description="Pro residues" evidence="4">
    <location>
        <begin position="177"/>
        <end position="187"/>
    </location>
</feature>
<dbReference type="InterPro" id="IPR011993">
    <property type="entry name" value="PH-like_dom_sf"/>
</dbReference>
<dbReference type="InterPro" id="IPR036860">
    <property type="entry name" value="SH2_dom_sf"/>
</dbReference>
<dbReference type="Gene3D" id="3.30.505.10">
    <property type="entry name" value="SH2 domain"/>
    <property type="match status" value="1"/>
</dbReference>
<evidence type="ECO:0000256" key="3">
    <source>
        <dbReference type="PROSITE-ProRule" id="PRU00191"/>
    </source>
</evidence>
<gene>
    <name evidence="8" type="primary">LOC116939057</name>
</gene>
<dbReference type="PROSITE" id="PS50003">
    <property type="entry name" value="PH_DOMAIN"/>
    <property type="match status" value="1"/>
</dbReference>
<dbReference type="PANTHER" id="PTHR16186">
    <property type="entry name" value="SIGNAL-TRANSDUCING ADAPTOR PROTEIN-RELATED"/>
    <property type="match status" value="1"/>
</dbReference>
<dbReference type="InterPro" id="IPR001849">
    <property type="entry name" value="PH_domain"/>
</dbReference>
<evidence type="ECO:0000256" key="1">
    <source>
        <dbReference type="ARBA" id="ARBA00022553"/>
    </source>
</evidence>
<evidence type="ECO:0000259" key="6">
    <source>
        <dbReference type="PROSITE" id="PS50003"/>
    </source>
</evidence>
<dbReference type="Gene3D" id="2.30.29.30">
    <property type="entry name" value="Pleckstrin-homology domain (PH domain)/Phosphotyrosine-binding domain (PTB)"/>
    <property type="match status" value="1"/>
</dbReference>
<dbReference type="Pfam" id="PF00017">
    <property type="entry name" value="SH2"/>
    <property type="match status" value="1"/>
</dbReference>
<feature type="compositionally biased region" description="Low complexity" evidence="4">
    <location>
        <begin position="368"/>
        <end position="382"/>
    </location>
</feature>
<proteinExistence type="predicted"/>
<sequence>MAECSAAGKLSLSLRVHNDGYLHVKNRKDKEYKKQWTVLNGDVLNFYSDKHDKAPGHVGRRNGEYHLHKYGEKIYLKSPLTLTTKYLTKIGSSTAKMTLKTGTTEVKLRADTMDCMELWRVFMLAVTELKVPEKSRLPLEHLHRVHKAIATEKRARLADPESQLSFSGPGPETPSHSLPPLPVPKPQLPQQSPLVRPTECATSAETDGANIYSEDLLYPRCFYKVDRVEAEKMLQEHPELGNLLIRPATNNEDYSVSVCHWQPLNRPHRPQHYKVTHKNDRYIIELTKKVEVNSLQGVVDHFVKATNGMLTPYVQQAENVIYEDALESEVYMELFVGAESEPNSTGEQLSANKLKPVLPPDMLPTDRASPSSSSANANKMKPALPPERVSTNIAALPSPSTKNANYRKSLLPSKRFSTKTAPSPSPSSENADQWTSVLPQKNVSTMTTLSPSPTPENDDNWLPMLPPKGVSTIKEVLPSPGNGMDELKRAIELRRLQLEGEYE</sequence>
<protein>
    <submittedName>
        <fullName evidence="8">Signal-transducing adaptor protein 1-like isoform X1</fullName>
    </submittedName>
</protein>
<dbReference type="KEGG" id="pmrn:116939057"/>
<evidence type="ECO:0000256" key="2">
    <source>
        <dbReference type="ARBA" id="ARBA00022999"/>
    </source>
</evidence>
<feature type="compositionally biased region" description="Polar residues" evidence="4">
    <location>
        <begin position="341"/>
        <end position="351"/>
    </location>
</feature>
<dbReference type="SUPFAM" id="SSF55550">
    <property type="entry name" value="SH2 domain"/>
    <property type="match status" value="1"/>
</dbReference>
<dbReference type="AlphaFoldDB" id="A0AAJ7WMF0"/>
<dbReference type="SUPFAM" id="SSF50729">
    <property type="entry name" value="PH domain-like"/>
    <property type="match status" value="1"/>
</dbReference>
<dbReference type="PANTHER" id="PTHR16186:SF9">
    <property type="entry name" value="SH2 DOMAIN-CONTAINING PROTEIN"/>
    <property type="match status" value="1"/>
</dbReference>
<dbReference type="SMART" id="SM00252">
    <property type="entry name" value="SH2"/>
    <property type="match status" value="1"/>
</dbReference>
<keyword evidence="1" id="KW-0597">Phosphoprotein</keyword>
<feature type="domain" description="SH2" evidence="5">
    <location>
        <begin position="211"/>
        <end position="330"/>
    </location>
</feature>
<evidence type="ECO:0000259" key="5">
    <source>
        <dbReference type="PROSITE" id="PS50001"/>
    </source>
</evidence>
<dbReference type="InterPro" id="IPR039111">
    <property type="entry name" value="STAP1/STAP2"/>
</dbReference>
<feature type="region of interest" description="Disordered" evidence="4">
    <location>
        <begin position="153"/>
        <end position="203"/>
    </location>
</feature>
<dbReference type="PROSITE" id="PS50001">
    <property type="entry name" value="SH2"/>
    <property type="match status" value="1"/>
</dbReference>
<dbReference type="Proteomes" id="UP001318040">
    <property type="component" value="Chromosome 1"/>
</dbReference>
<dbReference type="RefSeq" id="XP_032802837.1">
    <property type="nucleotide sequence ID" value="XM_032946946.1"/>
</dbReference>
<keyword evidence="7" id="KW-1185">Reference proteome</keyword>
<organism evidence="7 8">
    <name type="scientific">Petromyzon marinus</name>
    <name type="common">Sea lamprey</name>
    <dbReference type="NCBI Taxonomy" id="7757"/>
    <lineage>
        <taxon>Eukaryota</taxon>
        <taxon>Metazoa</taxon>
        <taxon>Chordata</taxon>
        <taxon>Craniata</taxon>
        <taxon>Vertebrata</taxon>
        <taxon>Cyclostomata</taxon>
        <taxon>Hyperoartia</taxon>
        <taxon>Petromyzontiformes</taxon>
        <taxon>Petromyzontidae</taxon>
        <taxon>Petromyzon</taxon>
    </lineage>
</organism>
<feature type="compositionally biased region" description="Polar residues" evidence="4">
    <location>
        <begin position="429"/>
        <end position="443"/>
    </location>
</feature>
<evidence type="ECO:0000256" key="4">
    <source>
        <dbReference type="SAM" id="MobiDB-lite"/>
    </source>
</evidence>
<accession>A0AAJ7WMF0</accession>
<evidence type="ECO:0000313" key="7">
    <source>
        <dbReference type="Proteomes" id="UP001318040"/>
    </source>
</evidence>
<dbReference type="GO" id="GO:0035591">
    <property type="term" value="F:signaling adaptor activity"/>
    <property type="evidence" value="ECO:0007669"/>
    <property type="project" value="InterPro"/>
</dbReference>
<dbReference type="InterPro" id="IPR000980">
    <property type="entry name" value="SH2"/>
</dbReference>
<reference evidence="8" key="1">
    <citation type="submission" date="2025-08" db="UniProtKB">
        <authorList>
            <consortium name="RefSeq"/>
        </authorList>
    </citation>
    <scope>IDENTIFICATION</scope>
    <source>
        <tissue evidence="8">Sperm</tissue>
    </source>
</reference>
<feature type="domain" description="PH" evidence="6">
    <location>
        <begin position="15"/>
        <end position="128"/>
    </location>
</feature>
<keyword evidence="2 3" id="KW-0727">SH2 domain</keyword>